<name>A0ABY1IHP6_9ACTO</name>
<keyword evidence="4 7" id="KW-0812">Transmembrane</keyword>
<evidence type="ECO:0000256" key="4">
    <source>
        <dbReference type="ARBA" id="ARBA00022692"/>
    </source>
</evidence>
<comment type="caution">
    <text evidence="8">The sequence shown here is derived from an EMBL/GenBank/DDBJ whole genome shotgun (WGS) entry which is preliminary data.</text>
</comment>
<evidence type="ECO:0000256" key="2">
    <source>
        <dbReference type="ARBA" id="ARBA00005779"/>
    </source>
</evidence>
<evidence type="ECO:0000256" key="1">
    <source>
        <dbReference type="ARBA" id="ARBA00004651"/>
    </source>
</evidence>
<evidence type="ECO:0000256" key="5">
    <source>
        <dbReference type="ARBA" id="ARBA00022989"/>
    </source>
</evidence>
<comment type="similarity">
    <text evidence="2">Belongs to the UPF0719 family.</text>
</comment>
<keyword evidence="6 7" id="KW-0472">Membrane</keyword>
<evidence type="ECO:0008006" key="10">
    <source>
        <dbReference type="Google" id="ProtNLM"/>
    </source>
</evidence>
<reference evidence="8 9" key="1">
    <citation type="submission" date="2016-11" db="EMBL/GenBank/DDBJ databases">
        <authorList>
            <person name="Varghese N."/>
            <person name="Submissions S."/>
        </authorList>
    </citation>
    <scope>NUCLEOTIDE SEQUENCE [LARGE SCALE GENOMIC DNA]</scope>
    <source>
        <strain evidence="8 9">PA</strain>
    </source>
</reference>
<evidence type="ECO:0000256" key="7">
    <source>
        <dbReference type="SAM" id="Phobius"/>
    </source>
</evidence>
<dbReference type="RefSeq" id="WP_073454084.1">
    <property type="nucleotide sequence ID" value="NZ_BDIO01000006.1"/>
</dbReference>
<gene>
    <name evidence="8" type="ORF">SAMN05216246_11410</name>
</gene>
<proteinExistence type="inferred from homology"/>
<dbReference type="Pfam" id="PF03994">
    <property type="entry name" value="DUF350"/>
    <property type="match status" value="1"/>
</dbReference>
<dbReference type="EMBL" id="FQYL01000014">
    <property type="protein sequence ID" value="SHJ18661.1"/>
    <property type="molecule type" value="Genomic_DNA"/>
</dbReference>
<comment type="subcellular location">
    <subcellularLocation>
        <location evidence="1">Cell membrane</location>
        <topology evidence="1">Multi-pass membrane protein</topology>
    </subcellularLocation>
</comment>
<feature type="transmembrane region" description="Helical" evidence="7">
    <location>
        <begin position="62"/>
        <end position="81"/>
    </location>
</feature>
<accession>A0ABY1IHP6</accession>
<feature type="transmembrane region" description="Helical" evidence="7">
    <location>
        <begin position="20"/>
        <end position="42"/>
    </location>
</feature>
<evidence type="ECO:0000256" key="3">
    <source>
        <dbReference type="ARBA" id="ARBA00022475"/>
    </source>
</evidence>
<evidence type="ECO:0000313" key="9">
    <source>
        <dbReference type="Proteomes" id="UP000184390"/>
    </source>
</evidence>
<keyword evidence="9" id="KW-1185">Reference proteome</keyword>
<sequence length="83" mass="8693">MNTIPLASHNLSSVGLTWESILATVVYALLGVVLLMVFTWAVNKVFGLDLRRELLEDQNVGLGVALAGTAIAVAIIVSATITG</sequence>
<keyword evidence="5 7" id="KW-1133">Transmembrane helix</keyword>
<dbReference type="Proteomes" id="UP000184390">
    <property type="component" value="Unassembled WGS sequence"/>
</dbReference>
<dbReference type="InterPro" id="IPR007140">
    <property type="entry name" value="DUF350"/>
</dbReference>
<evidence type="ECO:0000313" key="8">
    <source>
        <dbReference type="EMBL" id="SHJ18661.1"/>
    </source>
</evidence>
<organism evidence="8 9">
    <name type="scientific">Actinomyces denticolens</name>
    <dbReference type="NCBI Taxonomy" id="52767"/>
    <lineage>
        <taxon>Bacteria</taxon>
        <taxon>Bacillati</taxon>
        <taxon>Actinomycetota</taxon>
        <taxon>Actinomycetes</taxon>
        <taxon>Actinomycetales</taxon>
        <taxon>Actinomycetaceae</taxon>
        <taxon>Actinomyces</taxon>
    </lineage>
</organism>
<keyword evidence="3" id="KW-1003">Cell membrane</keyword>
<protein>
    <recommendedName>
        <fullName evidence="10">Sodium:proline symporter</fullName>
    </recommendedName>
</protein>
<evidence type="ECO:0000256" key="6">
    <source>
        <dbReference type="ARBA" id="ARBA00023136"/>
    </source>
</evidence>